<feature type="domain" description="ABC transmembrane type-1" evidence="8">
    <location>
        <begin position="73"/>
        <end position="263"/>
    </location>
</feature>
<dbReference type="Pfam" id="PF00528">
    <property type="entry name" value="BPD_transp_1"/>
    <property type="match status" value="1"/>
</dbReference>
<name>A0AAE3JBM2_9FIRM</name>
<dbReference type="Gene3D" id="1.10.3720.10">
    <property type="entry name" value="MetI-like"/>
    <property type="match status" value="1"/>
</dbReference>
<evidence type="ECO:0000256" key="2">
    <source>
        <dbReference type="ARBA" id="ARBA00022448"/>
    </source>
</evidence>
<dbReference type="InterPro" id="IPR000515">
    <property type="entry name" value="MetI-like"/>
</dbReference>
<evidence type="ECO:0000256" key="7">
    <source>
        <dbReference type="RuleBase" id="RU363032"/>
    </source>
</evidence>
<dbReference type="InterPro" id="IPR035906">
    <property type="entry name" value="MetI-like_sf"/>
</dbReference>
<keyword evidence="3" id="KW-1003">Cell membrane</keyword>
<feature type="transmembrane region" description="Helical" evidence="7">
    <location>
        <begin position="214"/>
        <end position="237"/>
    </location>
</feature>
<dbReference type="PANTHER" id="PTHR43386:SF1">
    <property type="entry name" value="D,D-DIPEPTIDE TRANSPORT SYSTEM PERMEASE PROTEIN DDPC-RELATED"/>
    <property type="match status" value="1"/>
</dbReference>
<dbReference type="PROSITE" id="PS51257">
    <property type="entry name" value="PROKAR_LIPOPROTEIN"/>
    <property type="match status" value="1"/>
</dbReference>
<evidence type="ECO:0000259" key="8">
    <source>
        <dbReference type="PROSITE" id="PS50928"/>
    </source>
</evidence>
<evidence type="ECO:0000256" key="5">
    <source>
        <dbReference type="ARBA" id="ARBA00022989"/>
    </source>
</evidence>
<keyword evidence="5 7" id="KW-1133">Transmembrane helix</keyword>
<gene>
    <name evidence="9" type="ORF">LKD48_04700</name>
</gene>
<accession>A0AAE3JBM2</accession>
<sequence>MSSEKHIMKRKKVPFLSFVLLGILIMGCVFAPFFCKDASYMDLMNCSRAPGREFFFGTDTMGRDLFSCIWHGGRVSLTIGFLSAAISAVIAVLYGTASALSPAWLDRLLMRLVEVLLSVPSLLLVLFVQAVFGKNIIGMSAAIGLCGWFSMAKIVRTQAKTVKESGFVTASQCMGGGFFHVLYWHLAPNFLPSILFMIIMSVRTAIAEESTLSFLGLGLPIETISWGSMLALAQNAFVMRAWWMILIPGLFLILLFLCLTEIGSWCQERMNHKKRQM</sequence>
<keyword evidence="6 7" id="KW-0472">Membrane</keyword>
<feature type="transmembrane region" description="Helical" evidence="7">
    <location>
        <begin position="12"/>
        <end position="34"/>
    </location>
</feature>
<evidence type="ECO:0000313" key="9">
    <source>
        <dbReference type="EMBL" id="MCC2220946.1"/>
    </source>
</evidence>
<evidence type="ECO:0000256" key="1">
    <source>
        <dbReference type="ARBA" id="ARBA00004651"/>
    </source>
</evidence>
<dbReference type="GO" id="GO:0055085">
    <property type="term" value="P:transmembrane transport"/>
    <property type="evidence" value="ECO:0007669"/>
    <property type="project" value="InterPro"/>
</dbReference>
<evidence type="ECO:0000256" key="4">
    <source>
        <dbReference type="ARBA" id="ARBA00022692"/>
    </source>
</evidence>
<dbReference type="Proteomes" id="UP001198200">
    <property type="component" value="Unassembled WGS sequence"/>
</dbReference>
<feature type="transmembrane region" description="Helical" evidence="7">
    <location>
        <begin position="243"/>
        <end position="266"/>
    </location>
</feature>
<keyword evidence="10" id="KW-1185">Reference proteome</keyword>
<protein>
    <submittedName>
        <fullName evidence="9">ABC transporter permease</fullName>
    </submittedName>
</protein>
<keyword evidence="2 7" id="KW-0813">Transport</keyword>
<dbReference type="InterPro" id="IPR050366">
    <property type="entry name" value="BP-dependent_transpt_permease"/>
</dbReference>
<comment type="similarity">
    <text evidence="7">Belongs to the binding-protein-dependent transport system permease family.</text>
</comment>
<reference evidence="9 10" key="1">
    <citation type="submission" date="2021-10" db="EMBL/GenBank/DDBJ databases">
        <title>Anaerobic single-cell dispensing facilitates the cultivation of human gut bacteria.</title>
        <authorList>
            <person name="Afrizal A."/>
        </authorList>
    </citation>
    <scope>NUCLEOTIDE SEQUENCE [LARGE SCALE GENOMIC DNA]</scope>
    <source>
        <strain evidence="9 10">CLA-AA-H224</strain>
    </source>
</reference>
<evidence type="ECO:0000313" key="10">
    <source>
        <dbReference type="Proteomes" id="UP001198200"/>
    </source>
</evidence>
<feature type="transmembrane region" description="Helical" evidence="7">
    <location>
        <begin position="108"/>
        <end position="130"/>
    </location>
</feature>
<dbReference type="AlphaFoldDB" id="A0AAE3JBM2"/>
<comment type="caution">
    <text evidence="9">The sequence shown here is derived from an EMBL/GenBank/DDBJ whole genome shotgun (WGS) entry which is preliminary data.</text>
</comment>
<evidence type="ECO:0000256" key="3">
    <source>
        <dbReference type="ARBA" id="ARBA00022475"/>
    </source>
</evidence>
<dbReference type="SUPFAM" id="SSF161098">
    <property type="entry name" value="MetI-like"/>
    <property type="match status" value="1"/>
</dbReference>
<dbReference type="PANTHER" id="PTHR43386">
    <property type="entry name" value="OLIGOPEPTIDE TRANSPORT SYSTEM PERMEASE PROTEIN APPC"/>
    <property type="match status" value="1"/>
</dbReference>
<dbReference type="GO" id="GO:0005886">
    <property type="term" value="C:plasma membrane"/>
    <property type="evidence" value="ECO:0007669"/>
    <property type="project" value="UniProtKB-SubCell"/>
</dbReference>
<feature type="transmembrane region" description="Helical" evidence="7">
    <location>
        <begin position="75"/>
        <end position="96"/>
    </location>
</feature>
<keyword evidence="4 7" id="KW-0812">Transmembrane</keyword>
<dbReference type="EMBL" id="JAJEQN010000008">
    <property type="protein sequence ID" value="MCC2220946.1"/>
    <property type="molecule type" value="Genomic_DNA"/>
</dbReference>
<proteinExistence type="inferred from homology"/>
<comment type="subcellular location">
    <subcellularLocation>
        <location evidence="1 7">Cell membrane</location>
        <topology evidence="1 7">Multi-pass membrane protein</topology>
    </subcellularLocation>
</comment>
<evidence type="ECO:0000256" key="6">
    <source>
        <dbReference type="ARBA" id="ARBA00023136"/>
    </source>
</evidence>
<dbReference type="RefSeq" id="WP_308731364.1">
    <property type="nucleotide sequence ID" value="NZ_JAJEQN010000008.1"/>
</dbReference>
<dbReference type="PROSITE" id="PS50928">
    <property type="entry name" value="ABC_TM1"/>
    <property type="match status" value="1"/>
</dbReference>
<organism evidence="9 10">
    <name type="scientific">Anthropogastromicrobium aceti</name>
    <dbReference type="NCBI Taxonomy" id="2981768"/>
    <lineage>
        <taxon>Bacteria</taxon>
        <taxon>Bacillati</taxon>
        <taxon>Bacillota</taxon>
        <taxon>Clostridia</taxon>
        <taxon>Lachnospirales</taxon>
        <taxon>Lachnospiraceae</taxon>
        <taxon>Anthropogastromicrobium</taxon>
    </lineage>
</organism>